<accession>A0A4U1JN28</accession>
<reference evidence="1 2" key="1">
    <citation type="submission" date="2019-04" db="EMBL/GenBank/DDBJ databases">
        <title>Draft Whole-Genome sequence of the purple photosynthetic bacterium Rhodobacter capsulatus SP108 with an indigenous class A beta-lactamase.</title>
        <authorList>
            <person name="Robertson S."/>
            <person name="Meyer T.E."/>
            <person name="Kyndt J.A."/>
        </authorList>
    </citation>
    <scope>NUCLEOTIDE SEQUENCE [LARGE SCALE GENOMIC DNA]</scope>
    <source>
        <strain evidence="1 2">SP108</strain>
    </source>
</reference>
<gene>
    <name evidence="1" type="ORF">FBT96_15955</name>
</gene>
<evidence type="ECO:0000313" key="2">
    <source>
        <dbReference type="Proteomes" id="UP000310597"/>
    </source>
</evidence>
<sequence>MLLMIGYLTTPTTSTGVSLSEFWAWVRYLSAITSDPDLMLTGSFSELDAHQKTILSDDFGMGAPLLWLSERFDLDRIVDGRYFVEHLAPRLGATQRRTAKRGPNKTPDFVARDASGVWHVIECKGTQSGSEYSARQLGDAGPPPTGGIAQKRSIVFPAGYSGQRLVSGLQISVPHGEPSRLTIIDPEAEKPFQVFKTDMALADDAATRCVVSKALRQAGYEVAAETMASPYDEVFFKERRATTGLSDDEGTTELRDKRAREELGSRERTVQFAEKYVGRERQFMLPRPVIVNDKPAYRVILRQGLRKEVLDEMQSNPSIVGHLSESGADWVSELGKSVSRGSEGFASMTIGNVFRSEIILEE</sequence>
<dbReference type="AlphaFoldDB" id="A0A4U1JN28"/>
<protein>
    <submittedName>
        <fullName evidence="1">Uncharacterized protein</fullName>
    </submittedName>
</protein>
<name>A0A4U1JN28_RHOCA</name>
<comment type="caution">
    <text evidence="1">The sequence shown here is derived from an EMBL/GenBank/DDBJ whole genome shotgun (WGS) entry which is preliminary data.</text>
</comment>
<evidence type="ECO:0000313" key="1">
    <source>
        <dbReference type="EMBL" id="TKD15686.1"/>
    </source>
</evidence>
<dbReference type="OrthoDB" id="8400502at2"/>
<dbReference type="Proteomes" id="UP000310597">
    <property type="component" value="Unassembled WGS sequence"/>
</dbReference>
<organism evidence="1 2">
    <name type="scientific">Rhodobacter capsulatus</name>
    <name type="common">Rhodopseudomonas capsulata</name>
    <dbReference type="NCBI Taxonomy" id="1061"/>
    <lineage>
        <taxon>Bacteria</taxon>
        <taxon>Pseudomonadati</taxon>
        <taxon>Pseudomonadota</taxon>
        <taxon>Alphaproteobacteria</taxon>
        <taxon>Rhodobacterales</taxon>
        <taxon>Rhodobacter group</taxon>
        <taxon>Rhodobacter</taxon>
    </lineage>
</organism>
<proteinExistence type="predicted"/>
<dbReference type="EMBL" id="SWJZ01000076">
    <property type="protein sequence ID" value="TKD15686.1"/>
    <property type="molecule type" value="Genomic_DNA"/>
</dbReference>